<evidence type="ECO:0000256" key="1">
    <source>
        <dbReference type="SAM" id="MobiDB-lite"/>
    </source>
</evidence>
<feature type="compositionally biased region" description="Basic and acidic residues" evidence="1">
    <location>
        <begin position="247"/>
        <end position="262"/>
    </location>
</feature>
<gene>
    <name evidence="2" type="ORF">Tco_1019246</name>
</gene>
<feature type="compositionally biased region" description="Polar residues" evidence="1">
    <location>
        <begin position="358"/>
        <end position="375"/>
    </location>
</feature>
<name>A0ABQ5FWN6_9ASTR</name>
<feature type="region of interest" description="Disordered" evidence="1">
    <location>
        <begin position="165"/>
        <end position="305"/>
    </location>
</feature>
<keyword evidence="3" id="KW-1185">Reference proteome</keyword>
<reference evidence="2" key="2">
    <citation type="submission" date="2022-01" db="EMBL/GenBank/DDBJ databases">
        <authorList>
            <person name="Yamashiro T."/>
            <person name="Shiraishi A."/>
            <person name="Satake H."/>
            <person name="Nakayama K."/>
        </authorList>
    </citation>
    <scope>NUCLEOTIDE SEQUENCE</scope>
</reference>
<evidence type="ECO:0000313" key="3">
    <source>
        <dbReference type="Proteomes" id="UP001151760"/>
    </source>
</evidence>
<organism evidence="2 3">
    <name type="scientific">Tanacetum coccineum</name>
    <dbReference type="NCBI Taxonomy" id="301880"/>
    <lineage>
        <taxon>Eukaryota</taxon>
        <taxon>Viridiplantae</taxon>
        <taxon>Streptophyta</taxon>
        <taxon>Embryophyta</taxon>
        <taxon>Tracheophyta</taxon>
        <taxon>Spermatophyta</taxon>
        <taxon>Magnoliopsida</taxon>
        <taxon>eudicotyledons</taxon>
        <taxon>Gunneridae</taxon>
        <taxon>Pentapetalae</taxon>
        <taxon>asterids</taxon>
        <taxon>campanulids</taxon>
        <taxon>Asterales</taxon>
        <taxon>Asteraceae</taxon>
        <taxon>Asteroideae</taxon>
        <taxon>Anthemideae</taxon>
        <taxon>Anthemidinae</taxon>
        <taxon>Tanacetum</taxon>
    </lineage>
</organism>
<feature type="compositionally biased region" description="Basic residues" evidence="1">
    <location>
        <begin position="199"/>
        <end position="210"/>
    </location>
</feature>
<feature type="compositionally biased region" description="Polar residues" evidence="1">
    <location>
        <begin position="263"/>
        <end position="275"/>
    </location>
</feature>
<feature type="region of interest" description="Disordered" evidence="1">
    <location>
        <begin position="598"/>
        <end position="617"/>
    </location>
</feature>
<comment type="caution">
    <text evidence="2">The sequence shown here is derived from an EMBL/GenBank/DDBJ whole genome shotgun (WGS) entry which is preliminary data.</text>
</comment>
<reference evidence="2" key="1">
    <citation type="journal article" date="2022" name="Int. J. Mol. Sci.">
        <title>Draft Genome of Tanacetum Coccineum: Genomic Comparison of Closely Related Tanacetum-Family Plants.</title>
        <authorList>
            <person name="Yamashiro T."/>
            <person name="Shiraishi A."/>
            <person name="Nakayama K."/>
            <person name="Satake H."/>
        </authorList>
    </citation>
    <scope>NUCLEOTIDE SEQUENCE</scope>
</reference>
<sequence length="712" mass="78248">MAVDNVTFQTNNVVGNFNYPPNVPAYKPIMKFLLNCPLKKAFTNCPSVVYQNFLREFWSTVVAYDPFPLTDETKQRPLREFLIKFSVLNEQRPLTLDFNTFCLSTPLDYNNGKYVLSRNYSSTKQVNSIQQLLAYCLITGTEDPSKVTDIELTAHMIDVNNQKDSVSPLPLAAKPKKGKSQTVTPTLPKSQGPEVPRALSKKSKRPKSKRPPTETKRDIQLASTGLPSTLDEGTRKSKPLPESTATHPKDSGGNKQPLDRDITSTTLDEGTTKTTPRPEGSLGDKDSGENIPPADMEPVHPPVADLSGTDVRAFLLSVAESEEDILGTGEEMDEEPQAAGIAETHHQSPPPKADKPQSSHAPSTEASDTDSSQRSSIDDYYDENIAHQDQTNTLVEASISSLDKSSNTISDLYKGLNIVIELLKEIKNVVKDDSVINKKITEATESFTKFSINITDLQSSVNTLQAHALKQDEELAAWAKSSTNMAWNLGFRLSGLERAQNHIQSSMSSLKEDTHSIKNMMTEMYEVFKGQSSGSVTPTLALTHIPANVEGENTTNTATEDPPSHTKGETGEPKRAIPISTIQPTQAQPITTIITHPESSQAVPKRDKGKGIATESDEDLSKRLVPASTIVRLDPDALIPYIINGEVYHLTAKQLQEQIDKEELINKAEEEARLLAISKPEVIRVVQEEAENIGLDPRKITSAKAGEKFKKA</sequence>
<evidence type="ECO:0000313" key="2">
    <source>
        <dbReference type="EMBL" id="GJT67766.1"/>
    </source>
</evidence>
<proteinExistence type="predicted"/>
<protein>
    <submittedName>
        <fullName evidence="2">Uncharacterized protein</fullName>
    </submittedName>
</protein>
<feature type="region of interest" description="Disordered" evidence="1">
    <location>
        <begin position="329"/>
        <end position="376"/>
    </location>
</feature>
<dbReference type="Proteomes" id="UP001151760">
    <property type="component" value="Unassembled WGS sequence"/>
</dbReference>
<feature type="compositionally biased region" description="Polar residues" evidence="1">
    <location>
        <begin position="180"/>
        <end position="189"/>
    </location>
</feature>
<feature type="region of interest" description="Disordered" evidence="1">
    <location>
        <begin position="551"/>
        <end position="573"/>
    </location>
</feature>
<accession>A0ABQ5FWN6</accession>
<feature type="compositionally biased region" description="Basic and acidic residues" evidence="1">
    <location>
        <begin position="562"/>
        <end position="573"/>
    </location>
</feature>
<dbReference type="EMBL" id="BQNB010017838">
    <property type="protein sequence ID" value="GJT67766.1"/>
    <property type="molecule type" value="Genomic_DNA"/>
</dbReference>